<name>A0ACC0NSD3_RHOML</name>
<reference evidence="1" key="1">
    <citation type="submission" date="2022-02" db="EMBL/GenBank/DDBJ databases">
        <title>Plant Genome Project.</title>
        <authorList>
            <person name="Zhang R.-G."/>
        </authorList>
    </citation>
    <scope>NUCLEOTIDE SEQUENCE</scope>
    <source>
        <strain evidence="1">AT1</strain>
    </source>
</reference>
<dbReference type="Proteomes" id="UP001062846">
    <property type="component" value="Chromosome 5"/>
</dbReference>
<comment type="caution">
    <text evidence="1">The sequence shown here is derived from an EMBL/GenBank/DDBJ whole genome shotgun (WGS) entry which is preliminary data.</text>
</comment>
<dbReference type="EMBL" id="CM046392">
    <property type="protein sequence ID" value="KAI8555508.1"/>
    <property type="molecule type" value="Genomic_DNA"/>
</dbReference>
<gene>
    <name evidence="1" type="ORF">RHMOL_Rhmol05G0178400</name>
</gene>
<evidence type="ECO:0000313" key="1">
    <source>
        <dbReference type="EMBL" id="KAI8555508.1"/>
    </source>
</evidence>
<proteinExistence type="predicted"/>
<sequence>MGPKFMELLAVTLLNTSAGMKYIILKLQTTGQATKFWMVHSHIFIKVGISARRFFFLMDRKE</sequence>
<evidence type="ECO:0000313" key="2">
    <source>
        <dbReference type="Proteomes" id="UP001062846"/>
    </source>
</evidence>
<keyword evidence="2" id="KW-1185">Reference proteome</keyword>
<accession>A0ACC0NSD3</accession>
<organism evidence="1 2">
    <name type="scientific">Rhododendron molle</name>
    <name type="common">Chinese azalea</name>
    <name type="synonym">Azalea mollis</name>
    <dbReference type="NCBI Taxonomy" id="49168"/>
    <lineage>
        <taxon>Eukaryota</taxon>
        <taxon>Viridiplantae</taxon>
        <taxon>Streptophyta</taxon>
        <taxon>Embryophyta</taxon>
        <taxon>Tracheophyta</taxon>
        <taxon>Spermatophyta</taxon>
        <taxon>Magnoliopsida</taxon>
        <taxon>eudicotyledons</taxon>
        <taxon>Gunneridae</taxon>
        <taxon>Pentapetalae</taxon>
        <taxon>asterids</taxon>
        <taxon>Ericales</taxon>
        <taxon>Ericaceae</taxon>
        <taxon>Ericoideae</taxon>
        <taxon>Rhodoreae</taxon>
        <taxon>Rhododendron</taxon>
    </lineage>
</organism>
<protein>
    <submittedName>
        <fullName evidence="1">Uncharacterized protein</fullName>
    </submittedName>
</protein>